<dbReference type="WBParaSite" id="PSAMB.scaffold551size62451.g6996.t1">
    <property type="protein sequence ID" value="PSAMB.scaffold551size62451.g6996.t1"/>
    <property type="gene ID" value="PSAMB.scaffold551size62451.g6996"/>
</dbReference>
<feature type="domain" description="E2F/DP family winged-helix DNA-binding" evidence="7">
    <location>
        <begin position="41"/>
        <end position="107"/>
    </location>
</feature>
<dbReference type="GO" id="GO:0000981">
    <property type="term" value="F:DNA-binding transcription factor activity, RNA polymerase II-specific"/>
    <property type="evidence" value="ECO:0007669"/>
    <property type="project" value="TreeGrafter"/>
</dbReference>
<dbReference type="InterPro" id="IPR036388">
    <property type="entry name" value="WH-like_DNA-bd_sf"/>
</dbReference>
<evidence type="ECO:0000256" key="6">
    <source>
        <dbReference type="SAM" id="MobiDB-lite"/>
    </source>
</evidence>
<dbReference type="SMART" id="SM01372">
    <property type="entry name" value="E2F_TDP"/>
    <property type="match status" value="1"/>
</dbReference>
<proteinExistence type="inferred from homology"/>
<dbReference type="GO" id="GO:0000978">
    <property type="term" value="F:RNA polymerase II cis-regulatory region sequence-specific DNA binding"/>
    <property type="evidence" value="ECO:0007669"/>
    <property type="project" value="InterPro"/>
</dbReference>
<keyword evidence="8" id="KW-1185">Reference proteome</keyword>
<evidence type="ECO:0000256" key="2">
    <source>
        <dbReference type="ARBA" id="ARBA00023015"/>
    </source>
</evidence>
<dbReference type="InterPro" id="IPR037241">
    <property type="entry name" value="E2F-DP_heterodim"/>
</dbReference>
<keyword evidence="3 5" id="KW-0238">DNA-binding</keyword>
<dbReference type="InterPro" id="IPR003316">
    <property type="entry name" value="E2F_WHTH_DNA-bd_dom"/>
</dbReference>
<dbReference type="Proteomes" id="UP000887566">
    <property type="component" value="Unplaced"/>
</dbReference>
<reference evidence="9 10" key="1">
    <citation type="submission" date="2022-11" db="UniProtKB">
        <authorList>
            <consortium name="WormBaseParasite"/>
        </authorList>
    </citation>
    <scope>IDENTIFICATION</scope>
</reference>
<evidence type="ECO:0000256" key="3">
    <source>
        <dbReference type="ARBA" id="ARBA00023125"/>
    </source>
</evidence>
<dbReference type="GO" id="GO:0090575">
    <property type="term" value="C:RNA polymerase II transcription regulator complex"/>
    <property type="evidence" value="ECO:0007669"/>
    <property type="project" value="TreeGrafter"/>
</dbReference>
<keyword evidence="4 5" id="KW-0804">Transcription</keyword>
<comment type="subcellular location">
    <subcellularLocation>
        <location evidence="5">Nucleus</location>
    </subcellularLocation>
</comment>
<dbReference type="Gene3D" id="6.10.250.540">
    <property type="match status" value="1"/>
</dbReference>
<dbReference type="FunFam" id="1.10.10.10:FF:000008">
    <property type="entry name" value="E2F transcription factor 1"/>
    <property type="match status" value="1"/>
</dbReference>
<sequence>MDPDVAVDVDPDDIEPDDIEPDDIDDVDLDGDLERPLIGSRAEKSLGLLTQRFLKLLQTARNGIVDLNTAADNLNVKQKRRIYDITNVLEGVGLIEKKSKNIIQWKGGEMRKPGVKELKPEDEEHLFKLKLELAEQEREERLLDTHLKWLKQSIKNVSEFQENQKLAYTTQDDVLKCFPTSLVFAIQAPPGTCVEVGPPSKGKDQEIRYSMKLRSHCGPATVMLANKDERSKSLFSALPKDARFQPLSKSFTVGDEPGQILEDEDEESPTKKRRDEPESSGANPPMPKLPSLDYQSSQQLDRLPSFHSQGSATLSQEVTQALTRLSPPPSERDYIFNLNQGETLTDLFAEDQPY</sequence>
<dbReference type="InterPro" id="IPR036390">
    <property type="entry name" value="WH_DNA-bd_sf"/>
</dbReference>
<dbReference type="AlphaFoldDB" id="A0A914WXX3"/>
<dbReference type="GO" id="GO:0046983">
    <property type="term" value="F:protein dimerization activity"/>
    <property type="evidence" value="ECO:0007669"/>
    <property type="project" value="InterPro"/>
</dbReference>
<accession>A0A914WXX3</accession>
<dbReference type="CDD" id="cd14660">
    <property type="entry name" value="E2F_DD"/>
    <property type="match status" value="1"/>
</dbReference>
<evidence type="ECO:0000259" key="7">
    <source>
        <dbReference type="SMART" id="SM01372"/>
    </source>
</evidence>
<evidence type="ECO:0000256" key="4">
    <source>
        <dbReference type="ARBA" id="ARBA00023163"/>
    </source>
</evidence>
<dbReference type="PANTHER" id="PTHR12081">
    <property type="entry name" value="TRANSCRIPTION FACTOR E2F"/>
    <property type="match status" value="1"/>
</dbReference>
<evidence type="ECO:0000313" key="9">
    <source>
        <dbReference type="WBParaSite" id="PSAMB.scaffold4793size13506.g25175.t1"/>
    </source>
</evidence>
<keyword evidence="2 5" id="KW-0805">Transcription regulation</keyword>
<dbReference type="SUPFAM" id="SSF144074">
    <property type="entry name" value="E2F-DP heterodimerization region"/>
    <property type="match status" value="1"/>
</dbReference>
<evidence type="ECO:0000256" key="5">
    <source>
        <dbReference type="RuleBase" id="RU003796"/>
    </source>
</evidence>
<dbReference type="Gene3D" id="1.10.10.10">
    <property type="entry name" value="Winged helix-like DNA-binding domain superfamily/Winged helix DNA-binding domain"/>
    <property type="match status" value="1"/>
</dbReference>
<protein>
    <submittedName>
        <fullName evidence="9 10">E2F/DP family winged-helix DNA-binding domain-containing protein</fullName>
    </submittedName>
</protein>
<name>A0A914WXX3_9BILA</name>
<keyword evidence="5" id="KW-0539">Nucleus</keyword>
<feature type="region of interest" description="Disordered" evidence="6">
    <location>
        <begin position="1"/>
        <end position="26"/>
    </location>
</feature>
<feature type="compositionally biased region" description="Basic and acidic residues" evidence="6">
    <location>
        <begin position="268"/>
        <end position="277"/>
    </location>
</feature>
<dbReference type="InterPro" id="IPR032198">
    <property type="entry name" value="E2F_CC-MB"/>
</dbReference>
<dbReference type="WBParaSite" id="PSAMB.scaffold4793size13506.g25175.t1">
    <property type="protein sequence ID" value="PSAMB.scaffold4793size13506.g25175.t1"/>
    <property type="gene ID" value="PSAMB.scaffold4793size13506.g25175"/>
</dbReference>
<evidence type="ECO:0000256" key="1">
    <source>
        <dbReference type="ARBA" id="ARBA00010940"/>
    </source>
</evidence>
<evidence type="ECO:0000313" key="10">
    <source>
        <dbReference type="WBParaSite" id="PSAMB.scaffold551size62451.g6996.t1"/>
    </source>
</evidence>
<feature type="region of interest" description="Disordered" evidence="6">
    <location>
        <begin position="248"/>
        <end position="335"/>
    </location>
</feature>
<feature type="compositionally biased region" description="Polar residues" evidence="6">
    <location>
        <begin position="293"/>
        <end position="323"/>
    </location>
</feature>
<dbReference type="SUPFAM" id="SSF46785">
    <property type="entry name" value="Winged helix' DNA-binding domain"/>
    <property type="match status" value="1"/>
</dbReference>
<dbReference type="InterPro" id="IPR015633">
    <property type="entry name" value="E2F"/>
</dbReference>
<organism evidence="8 10">
    <name type="scientific">Plectus sambesii</name>
    <dbReference type="NCBI Taxonomy" id="2011161"/>
    <lineage>
        <taxon>Eukaryota</taxon>
        <taxon>Metazoa</taxon>
        <taxon>Ecdysozoa</taxon>
        <taxon>Nematoda</taxon>
        <taxon>Chromadorea</taxon>
        <taxon>Plectida</taxon>
        <taxon>Plectina</taxon>
        <taxon>Plectoidea</taxon>
        <taxon>Plectidae</taxon>
        <taxon>Plectus</taxon>
    </lineage>
</organism>
<evidence type="ECO:0000313" key="8">
    <source>
        <dbReference type="Proteomes" id="UP000887566"/>
    </source>
</evidence>
<dbReference type="Pfam" id="PF02319">
    <property type="entry name" value="WHD_E2F_TDP"/>
    <property type="match status" value="1"/>
</dbReference>
<dbReference type="Pfam" id="PF16421">
    <property type="entry name" value="E2F_CC-MB"/>
    <property type="match status" value="1"/>
</dbReference>
<comment type="similarity">
    <text evidence="1 5">Belongs to the E2F/DP family.</text>
</comment>
<dbReference type="PANTHER" id="PTHR12081:SF18">
    <property type="entry name" value="TRANSCRIPTION FACTOR E2F2-RELATED"/>
    <property type="match status" value="1"/>
</dbReference>